<protein>
    <submittedName>
        <fullName evidence="2">Uncharacterized protein</fullName>
    </submittedName>
</protein>
<name>A0A7C5T0V0_9AQUI</name>
<gene>
    <name evidence="2" type="ORF">ENN04_07630</name>
</gene>
<feature type="compositionally biased region" description="Polar residues" evidence="1">
    <location>
        <begin position="183"/>
        <end position="196"/>
    </location>
</feature>
<accession>A0A7C5T0V0</accession>
<dbReference type="InterPro" id="IPR025681">
    <property type="entry name" value="COOH-NH2_lig"/>
</dbReference>
<dbReference type="Pfam" id="PF14395">
    <property type="entry name" value="COOH-NH2_lig"/>
    <property type="match status" value="1"/>
</dbReference>
<reference evidence="2" key="1">
    <citation type="journal article" date="2020" name="mSystems">
        <title>Genome- and Community-Level Interaction Insights into Carbon Utilization and Element Cycling Functions of Hydrothermarchaeota in Hydrothermal Sediment.</title>
        <authorList>
            <person name="Zhou Z."/>
            <person name="Liu Y."/>
            <person name="Xu W."/>
            <person name="Pan J."/>
            <person name="Luo Z.H."/>
            <person name="Li M."/>
        </authorList>
    </citation>
    <scope>NUCLEOTIDE SEQUENCE [LARGE SCALE GENOMIC DNA]</scope>
    <source>
        <strain evidence="2">SpSt-114</strain>
    </source>
</reference>
<evidence type="ECO:0000313" key="2">
    <source>
        <dbReference type="EMBL" id="HHO74482.1"/>
    </source>
</evidence>
<dbReference type="EMBL" id="DSAC01000095">
    <property type="protein sequence ID" value="HHO74482.1"/>
    <property type="molecule type" value="Genomic_DNA"/>
</dbReference>
<dbReference type="AlphaFoldDB" id="A0A7C5T0V0"/>
<organism evidence="2">
    <name type="scientific">Thermocrinis ruber</name>
    <dbReference type="NCBI Taxonomy" id="75906"/>
    <lineage>
        <taxon>Bacteria</taxon>
        <taxon>Pseudomonadati</taxon>
        <taxon>Aquificota</taxon>
        <taxon>Aquificia</taxon>
        <taxon>Aquificales</taxon>
        <taxon>Aquificaceae</taxon>
        <taxon>Thermocrinis</taxon>
    </lineage>
</organism>
<feature type="region of interest" description="Disordered" evidence="1">
    <location>
        <begin position="180"/>
        <end position="204"/>
    </location>
</feature>
<evidence type="ECO:0000256" key="1">
    <source>
        <dbReference type="SAM" id="MobiDB-lite"/>
    </source>
</evidence>
<proteinExistence type="predicted"/>
<comment type="caution">
    <text evidence="2">The sequence shown here is derived from an EMBL/GenBank/DDBJ whole genome shotgun (WGS) entry which is preliminary data.</text>
</comment>
<sequence>MRKVLSIPQYDLPYDEEEGLFFVPPYFKDNPLDRVDYVRLGHRSIVVVWDSYVKLYDLVGYPEDKPNWASFRTYWGTYEEEELLDLPFVADIPMDGVLILEGHTTGKKILVVLERVWKASQFKEGAPLREILLREGFASLEPPSLKKASITLGGDPEFEVVDTQSGEIIPAYKVDVFDEGGESPSSKVGTDGNSSIAEIRPSPSKTPEDYVRKVRSILNYIKKKVPWIDLSVEGDKYPLGGHIHVGAWEEFTRRVLKDKVSVFIEALADFVGRVLLPTSGDARGRYAELFAYELKPYGWEYRTPPASIYADLEMVRITYKLTKGLVEKLLREGKLSYEVGEDRIPPLEEYLAFLSEEEARYFLDFPRRWKEGLVPRTLFQAAAAVAE</sequence>